<feature type="domain" description="DUF6705" evidence="2">
    <location>
        <begin position="15"/>
        <end position="217"/>
    </location>
</feature>
<proteinExistence type="predicted"/>
<dbReference type="AlphaFoldDB" id="A0A9N8MHB6"/>
<name>A0A9N8MHB6_9FLAO</name>
<evidence type="ECO:0000313" key="3">
    <source>
        <dbReference type="EMBL" id="CAD7808796.1"/>
    </source>
</evidence>
<organism evidence="3 4">
    <name type="scientific">Chryseobacterium aquaeductus</name>
    <dbReference type="NCBI Taxonomy" id="2675056"/>
    <lineage>
        <taxon>Bacteria</taxon>
        <taxon>Pseudomonadati</taxon>
        <taxon>Bacteroidota</taxon>
        <taxon>Flavobacteriia</taxon>
        <taxon>Flavobacteriales</taxon>
        <taxon>Weeksellaceae</taxon>
        <taxon>Chryseobacterium group</taxon>
        <taxon>Chryseobacterium</taxon>
    </lineage>
</organism>
<feature type="signal peptide" evidence="1">
    <location>
        <begin position="1"/>
        <end position="21"/>
    </location>
</feature>
<gene>
    <name evidence="3" type="ORF">CHRY9390_01890</name>
</gene>
<evidence type="ECO:0000256" key="1">
    <source>
        <dbReference type="SAM" id="SignalP"/>
    </source>
</evidence>
<dbReference type="Pfam" id="PF20448">
    <property type="entry name" value="DUF6705"/>
    <property type="match status" value="1"/>
</dbReference>
<accession>A0A9N8MHB6</accession>
<sequence length="219" mass="25106">MNKLSIFFTAFLLNIAVIINAQTVVDISSSTPLPSDYNENGLYYEKDIHNYLDNFVGVWEYVNGKEKFQITLTKIVKHHLYSPKVKLNVYEDGIAFQYKKYKGSLLIYSSPIMSKPTFRTYDGNKLDGTFIDYERVTQEVRWPHYVGPPMAGTIYKQGGEYFHPDCTIEKVSSGLVSQIKFHLYLWPMNAGFGSPYDNPIYAGQPRFSIPNDVILTKVP</sequence>
<keyword evidence="4" id="KW-1185">Reference proteome</keyword>
<dbReference type="EMBL" id="CAJIMS010000001">
    <property type="protein sequence ID" value="CAD7808796.1"/>
    <property type="molecule type" value="Genomic_DNA"/>
</dbReference>
<comment type="caution">
    <text evidence="3">The sequence shown here is derived from an EMBL/GenBank/DDBJ whole genome shotgun (WGS) entry which is preliminary data.</text>
</comment>
<dbReference type="InterPro" id="IPR046551">
    <property type="entry name" value="DUF6705"/>
</dbReference>
<reference evidence="3" key="1">
    <citation type="submission" date="2020-12" db="EMBL/GenBank/DDBJ databases">
        <authorList>
            <person name="Rodrigo-Torres L."/>
            <person name="Arahal R. D."/>
            <person name="Lucena T."/>
        </authorList>
    </citation>
    <scope>NUCLEOTIDE SEQUENCE</scope>
    <source>
        <strain evidence="3">CECT 9390</strain>
    </source>
</reference>
<feature type="chain" id="PRO_5040181500" description="DUF6705 domain-containing protein" evidence="1">
    <location>
        <begin position="22"/>
        <end position="219"/>
    </location>
</feature>
<dbReference type="Proteomes" id="UP000662618">
    <property type="component" value="Unassembled WGS sequence"/>
</dbReference>
<evidence type="ECO:0000259" key="2">
    <source>
        <dbReference type="Pfam" id="PF20448"/>
    </source>
</evidence>
<protein>
    <recommendedName>
        <fullName evidence="2">DUF6705 domain-containing protein</fullName>
    </recommendedName>
</protein>
<keyword evidence="1" id="KW-0732">Signal</keyword>
<evidence type="ECO:0000313" key="4">
    <source>
        <dbReference type="Proteomes" id="UP000662618"/>
    </source>
</evidence>